<dbReference type="InterPro" id="IPR003660">
    <property type="entry name" value="HAMP_dom"/>
</dbReference>
<dbReference type="Proteomes" id="UP000507962">
    <property type="component" value="Unassembled WGS sequence"/>
</dbReference>
<sequence length="792" mass="83431">MFETVGLKKKLMAGFTLVVGVLLLVGLTGYFSLNRVIHKAREGSMTLELDVAMNALSGKQSAYTAEGRPEQYDALSRGIESTGEKVCGLEEALGQTEAVRKLKDGGDAYVTHLASLKKAKETKEALLLELQKSAGEVHAVVTGEAVAAQGAIRKEVLESSSYYLKKMAFSSVRNLVDVAHGAVENMLISGRPKKEALNMIRNMRFDGNNYFFVVDSSYTLVTHGGNRALEGMDYSKITDPKTGKAFVVTSVDGAVKDGVSVTEYHFTKPGMGEAVFPKVTVAKYFKPWDIVICAGVYVDDIDTAGKELGGVIGDGFQKLQEIDRVGALLNEARLAVLYYIVGDGSADRVNALLSELTGLPSATEPMKIAVQGYMAHWDGYVAEDLLEATVGSDARDVIEELSDKMGAMASEAGNDFADTAARGKLVIALFIALGLGLAVGAAAFLIVSITTPLRQASAMLRDIAEGEGDLTQRLSVSSNDELGDMAHWFNAFVSRLQAMIGEVAANSGTLALSSDGLTALAAQMAGGAEATSGKSHAVAAAAEQMSANMEDVSRETVQSASAINSMASATEEMTSTIGEIAQNSESARTITGEAVTQARRTKEKVGALGEAALEIGKVTEAIAEISEQINLLALNATIEAARAGEAGKGFAVVADEIKELARQTAASSQEIKERIGGVQASTDDTVNEIDAIAGVIDSVNQIVITIAAAIEEQSATTVEISGNVNQTSSGIQAMTEKVQESSCVSRDMAREIAEVNHTAGEMTEVSAKVNTNAEELKGLADELGELVGRFKV</sequence>
<dbReference type="Gene3D" id="3.30.450.20">
    <property type="entry name" value="PAS domain"/>
    <property type="match status" value="1"/>
</dbReference>
<evidence type="ECO:0000256" key="10">
    <source>
        <dbReference type="SAM" id="Phobius"/>
    </source>
</evidence>
<accession>A0A4U8YM51</accession>
<dbReference type="PANTHER" id="PTHR32089:SF112">
    <property type="entry name" value="LYSOZYME-LIKE PROTEIN-RELATED"/>
    <property type="match status" value="1"/>
</dbReference>
<evidence type="ECO:0000259" key="13">
    <source>
        <dbReference type="PROSITE" id="PS50885"/>
    </source>
</evidence>
<dbReference type="InterPro" id="IPR004089">
    <property type="entry name" value="MCPsignal_dom"/>
</dbReference>
<comment type="subcellular location">
    <subcellularLocation>
        <location evidence="1">Cell inner membrane</location>
        <topology evidence="1">Multi-pass membrane protein</topology>
    </subcellularLocation>
</comment>
<reference evidence="14 15" key="1">
    <citation type="submission" date="2019-03" db="EMBL/GenBank/DDBJ databases">
        <authorList>
            <person name="Nijsse B."/>
        </authorList>
    </citation>
    <scope>NUCLEOTIDE SEQUENCE [LARGE SCALE GENOMIC DNA]</scope>
    <source>
        <strain evidence="14">Desulfoluna butyratoxydans MSL71</strain>
    </source>
</reference>
<keyword evidence="4 10" id="KW-0812">Transmembrane</keyword>
<feature type="domain" description="T-SNARE coiled-coil homology" evidence="12">
    <location>
        <begin position="679"/>
        <end position="741"/>
    </location>
</feature>
<evidence type="ECO:0000256" key="4">
    <source>
        <dbReference type="ARBA" id="ARBA00022692"/>
    </source>
</evidence>
<dbReference type="GO" id="GO:0006935">
    <property type="term" value="P:chemotaxis"/>
    <property type="evidence" value="ECO:0007669"/>
    <property type="project" value="InterPro"/>
</dbReference>
<gene>
    <name evidence="14" type="ORF">MSL71_24160</name>
</gene>
<dbReference type="GO" id="GO:0005886">
    <property type="term" value="C:plasma membrane"/>
    <property type="evidence" value="ECO:0007669"/>
    <property type="project" value="UniProtKB-SubCell"/>
</dbReference>
<dbReference type="Gene3D" id="1.10.8.500">
    <property type="entry name" value="HAMP domain in histidine kinase"/>
    <property type="match status" value="1"/>
</dbReference>
<dbReference type="Pfam" id="PF00015">
    <property type="entry name" value="MCPsignal"/>
    <property type="match status" value="1"/>
</dbReference>
<keyword evidence="2" id="KW-1003">Cell membrane</keyword>
<evidence type="ECO:0000313" key="14">
    <source>
        <dbReference type="EMBL" id="VFQ44760.1"/>
    </source>
</evidence>
<dbReference type="Pfam" id="PF17200">
    <property type="entry name" value="sCache_2"/>
    <property type="match status" value="1"/>
</dbReference>
<evidence type="ECO:0000256" key="7">
    <source>
        <dbReference type="ARBA" id="ARBA00023224"/>
    </source>
</evidence>
<evidence type="ECO:0000313" key="15">
    <source>
        <dbReference type="Proteomes" id="UP000507962"/>
    </source>
</evidence>
<evidence type="ECO:0000256" key="1">
    <source>
        <dbReference type="ARBA" id="ARBA00004429"/>
    </source>
</evidence>
<dbReference type="PROSITE" id="PS50885">
    <property type="entry name" value="HAMP"/>
    <property type="match status" value="1"/>
</dbReference>
<dbReference type="SMART" id="SM01049">
    <property type="entry name" value="Cache_2"/>
    <property type="match status" value="1"/>
</dbReference>
<evidence type="ECO:0000256" key="6">
    <source>
        <dbReference type="ARBA" id="ARBA00023136"/>
    </source>
</evidence>
<feature type="transmembrane region" description="Helical" evidence="10">
    <location>
        <begin position="425"/>
        <end position="447"/>
    </location>
</feature>
<dbReference type="EMBL" id="CAADHO010000003">
    <property type="protein sequence ID" value="VFQ44760.1"/>
    <property type="molecule type" value="Genomic_DNA"/>
</dbReference>
<dbReference type="SMART" id="SM00304">
    <property type="entry name" value="HAMP"/>
    <property type="match status" value="1"/>
</dbReference>
<organism evidence="14 15">
    <name type="scientific">Desulfoluna butyratoxydans</name>
    <dbReference type="NCBI Taxonomy" id="231438"/>
    <lineage>
        <taxon>Bacteria</taxon>
        <taxon>Pseudomonadati</taxon>
        <taxon>Thermodesulfobacteriota</taxon>
        <taxon>Desulfobacteria</taxon>
        <taxon>Desulfobacterales</taxon>
        <taxon>Desulfolunaceae</taxon>
        <taxon>Desulfoluna</taxon>
    </lineage>
</organism>
<evidence type="ECO:0000256" key="2">
    <source>
        <dbReference type="ARBA" id="ARBA00022475"/>
    </source>
</evidence>
<comment type="similarity">
    <text evidence="8">Belongs to the methyl-accepting chemotaxis (MCP) protein family.</text>
</comment>
<protein>
    <submittedName>
        <fullName evidence="14">Methyl-accepting chemotaxis protein (Mcp) signalling domain</fullName>
    </submittedName>
</protein>
<dbReference type="GO" id="GO:0007165">
    <property type="term" value="P:signal transduction"/>
    <property type="evidence" value="ECO:0007669"/>
    <property type="project" value="UniProtKB-KW"/>
</dbReference>
<dbReference type="InterPro" id="IPR000727">
    <property type="entry name" value="T_SNARE_dom"/>
</dbReference>
<dbReference type="SMART" id="SM00283">
    <property type="entry name" value="MA"/>
    <property type="match status" value="1"/>
</dbReference>
<keyword evidence="6 10" id="KW-0472">Membrane</keyword>
<dbReference type="PROSITE" id="PS50111">
    <property type="entry name" value="CHEMOTAXIS_TRANSDUC_2"/>
    <property type="match status" value="1"/>
</dbReference>
<feature type="domain" description="Methyl-accepting transducer" evidence="11">
    <location>
        <begin position="534"/>
        <end position="756"/>
    </location>
</feature>
<evidence type="ECO:0000259" key="11">
    <source>
        <dbReference type="PROSITE" id="PS50111"/>
    </source>
</evidence>
<keyword evidence="3" id="KW-0997">Cell inner membrane</keyword>
<evidence type="ECO:0000259" key="12">
    <source>
        <dbReference type="PROSITE" id="PS50192"/>
    </source>
</evidence>
<feature type="domain" description="HAMP" evidence="13">
    <location>
        <begin position="447"/>
        <end position="501"/>
    </location>
</feature>
<dbReference type="AlphaFoldDB" id="A0A4U8YM51"/>
<dbReference type="GO" id="GO:0004888">
    <property type="term" value="F:transmembrane signaling receptor activity"/>
    <property type="evidence" value="ECO:0007669"/>
    <property type="project" value="InterPro"/>
</dbReference>
<evidence type="ECO:0000256" key="8">
    <source>
        <dbReference type="ARBA" id="ARBA00029447"/>
    </source>
</evidence>
<dbReference type="CDD" id="cd06225">
    <property type="entry name" value="HAMP"/>
    <property type="match status" value="1"/>
</dbReference>
<keyword evidence="5 10" id="KW-1133">Transmembrane helix</keyword>
<dbReference type="Pfam" id="PF00672">
    <property type="entry name" value="HAMP"/>
    <property type="match status" value="1"/>
</dbReference>
<evidence type="ECO:0000256" key="3">
    <source>
        <dbReference type="ARBA" id="ARBA00022519"/>
    </source>
</evidence>
<dbReference type="PROSITE" id="PS50192">
    <property type="entry name" value="T_SNARE"/>
    <property type="match status" value="1"/>
</dbReference>
<dbReference type="InterPro" id="IPR004090">
    <property type="entry name" value="Chemotax_Me-accpt_rcpt"/>
</dbReference>
<dbReference type="SUPFAM" id="SSF58104">
    <property type="entry name" value="Methyl-accepting chemotaxis protein (MCP) signaling domain"/>
    <property type="match status" value="1"/>
</dbReference>
<dbReference type="RefSeq" id="WP_180140572.1">
    <property type="nucleotide sequence ID" value="NZ_CAADHO010000003.1"/>
</dbReference>
<evidence type="ECO:0000256" key="9">
    <source>
        <dbReference type="PROSITE-ProRule" id="PRU00284"/>
    </source>
</evidence>
<feature type="transmembrane region" description="Helical" evidence="10">
    <location>
        <begin position="12"/>
        <end position="33"/>
    </location>
</feature>
<evidence type="ECO:0000256" key="5">
    <source>
        <dbReference type="ARBA" id="ARBA00022989"/>
    </source>
</evidence>
<proteinExistence type="inferred from homology"/>
<dbReference type="PANTHER" id="PTHR32089">
    <property type="entry name" value="METHYL-ACCEPTING CHEMOTAXIS PROTEIN MCPB"/>
    <property type="match status" value="1"/>
</dbReference>
<name>A0A4U8YM51_9BACT</name>
<keyword evidence="15" id="KW-1185">Reference proteome</keyword>
<dbReference type="PRINTS" id="PR00260">
    <property type="entry name" value="CHEMTRNSDUCR"/>
</dbReference>
<dbReference type="InterPro" id="IPR033480">
    <property type="entry name" value="sCache_2"/>
</dbReference>
<keyword evidence="7 9" id="KW-0807">Transducer</keyword>
<dbReference type="Gene3D" id="1.10.287.950">
    <property type="entry name" value="Methyl-accepting chemotaxis protein"/>
    <property type="match status" value="1"/>
</dbReference>